<evidence type="ECO:0008006" key="3">
    <source>
        <dbReference type="Google" id="ProtNLM"/>
    </source>
</evidence>
<dbReference type="RefSeq" id="WP_115269248.1">
    <property type="nucleotide sequence ID" value="NZ_JBNPOC010000007.1"/>
</dbReference>
<name>A0A380K9Z9_9STRE</name>
<dbReference type="AlphaFoldDB" id="A0A380K9Z9"/>
<dbReference type="GeneID" id="78356664"/>
<dbReference type="Proteomes" id="UP000254924">
    <property type="component" value="Unassembled WGS sequence"/>
</dbReference>
<accession>A0A380K9Z9</accession>
<dbReference type="SUPFAM" id="SSF52309">
    <property type="entry name" value="N-(deoxy)ribosyltransferase-like"/>
    <property type="match status" value="1"/>
</dbReference>
<proteinExistence type="predicted"/>
<evidence type="ECO:0000313" key="2">
    <source>
        <dbReference type="Proteomes" id="UP000254924"/>
    </source>
</evidence>
<reference evidence="1 2" key="1">
    <citation type="submission" date="2018-06" db="EMBL/GenBank/DDBJ databases">
        <authorList>
            <consortium name="Pathogen Informatics"/>
            <person name="Doyle S."/>
        </authorList>
    </citation>
    <scope>NUCLEOTIDE SEQUENCE [LARGE SCALE GENOMIC DNA]</scope>
    <source>
        <strain evidence="1 2">NCTC12224</strain>
    </source>
</reference>
<protein>
    <recommendedName>
        <fullName evidence="3">Nucleoside 2-deoxyribosyltransferase</fullName>
    </recommendedName>
</protein>
<evidence type="ECO:0000313" key="1">
    <source>
        <dbReference type="EMBL" id="SUN61127.1"/>
    </source>
</evidence>
<dbReference type="EMBL" id="UHFN01000007">
    <property type="protein sequence ID" value="SUN61127.1"/>
    <property type="molecule type" value="Genomic_DNA"/>
</dbReference>
<keyword evidence="2" id="KW-1185">Reference proteome</keyword>
<gene>
    <name evidence="1" type="ORF">NCTC12224_01340</name>
</gene>
<dbReference type="OrthoDB" id="9815193at2"/>
<organism evidence="1 2">
    <name type="scientific">Streptococcus hyointestinalis</name>
    <dbReference type="NCBI Taxonomy" id="1337"/>
    <lineage>
        <taxon>Bacteria</taxon>
        <taxon>Bacillati</taxon>
        <taxon>Bacillota</taxon>
        <taxon>Bacilli</taxon>
        <taxon>Lactobacillales</taxon>
        <taxon>Streptococcaceae</taxon>
        <taxon>Streptococcus</taxon>
    </lineage>
</organism>
<dbReference type="Gene3D" id="3.40.50.450">
    <property type="match status" value="1"/>
</dbReference>
<sequence>MSKKTCFVVSPIGEERTEIRKHADTVLEHIIKPALESEFDVKRVDEIYHSDKIDEKIFELLTNSDLVLVDITDNNPNVFLELGYRIALNKPIIYIRQETPENIPFDIRTINIISYNIKDGGEKTLRNVKIAKERISNTANHLKYSPHNNLKKENLEEILYHDILEIKTTVNNIFNNLNKFPSLDDKEDHHNPF</sequence>